<feature type="domain" description="RmlD-like substrate binding" evidence="7">
    <location>
        <begin position="5"/>
        <end position="187"/>
    </location>
</feature>
<dbReference type="RefSeq" id="WP_142659230.1">
    <property type="nucleotide sequence ID" value="NZ_CABFVA020000012.1"/>
</dbReference>
<comment type="function">
    <text evidence="6">Catalyzes the reduction of dTDP-6-deoxy-L-lyxo-4-hexulose to yield dTDP-L-rhamnose.</text>
</comment>
<evidence type="ECO:0000256" key="1">
    <source>
        <dbReference type="ARBA" id="ARBA00004781"/>
    </source>
</evidence>
<comment type="similarity">
    <text evidence="2 6">Belongs to the dTDP-4-dehydrorhamnose reductase family.</text>
</comment>
<comment type="pathway">
    <text evidence="1 6">Carbohydrate biosynthesis; dTDP-L-rhamnose biosynthesis.</text>
</comment>
<evidence type="ECO:0000256" key="4">
    <source>
        <dbReference type="ARBA" id="ARBA00017099"/>
    </source>
</evidence>
<evidence type="ECO:0000313" key="8">
    <source>
        <dbReference type="EMBL" id="VVM04859.1"/>
    </source>
</evidence>
<dbReference type="EC" id="1.1.1.133" evidence="3 6"/>
<dbReference type="InterPro" id="IPR036291">
    <property type="entry name" value="NAD(P)-bd_dom_sf"/>
</dbReference>
<reference evidence="8 9" key="1">
    <citation type="submission" date="2019-09" db="EMBL/GenBank/DDBJ databases">
        <authorList>
            <person name="Cremers G."/>
        </authorList>
    </citation>
    <scope>NUCLEOTIDE SEQUENCE [LARGE SCALE GENOMIC DNA]</scope>
    <source>
        <strain evidence="8">4A</strain>
    </source>
</reference>
<keyword evidence="6" id="KW-0521">NADP</keyword>
<accession>A0A5E6M6E6</accession>
<dbReference type="AlphaFoldDB" id="A0A5E6M6E6"/>
<comment type="catalytic activity">
    <reaction evidence="5">
        <text>dTDP-beta-L-rhamnose + NADP(+) = dTDP-4-dehydro-beta-L-rhamnose + NADPH + H(+)</text>
        <dbReference type="Rhea" id="RHEA:21796"/>
        <dbReference type="ChEBI" id="CHEBI:15378"/>
        <dbReference type="ChEBI" id="CHEBI:57510"/>
        <dbReference type="ChEBI" id="CHEBI:57783"/>
        <dbReference type="ChEBI" id="CHEBI:58349"/>
        <dbReference type="ChEBI" id="CHEBI:62830"/>
        <dbReference type="EC" id="1.1.1.133"/>
    </reaction>
</comment>
<evidence type="ECO:0000256" key="2">
    <source>
        <dbReference type="ARBA" id="ARBA00010944"/>
    </source>
</evidence>
<keyword evidence="6 8" id="KW-0560">Oxidoreductase</keyword>
<dbReference type="GO" id="GO:0048269">
    <property type="term" value="C:methionine adenosyltransferase complex"/>
    <property type="evidence" value="ECO:0007669"/>
    <property type="project" value="TreeGrafter"/>
</dbReference>
<dbReference type="OrthoDB" id="181513at2"/>
<evidence type="ECO:0000256" key="3">
    <source>
        <dbReference type="ARBA" id="ARBA00012929"/>
    </source>
</evidence>
<dbReference type="SUPFAM" id="SSF51735">
    <property type="entry name" value="NAD(P)-binding Rossmann-fold domains"/>
    <property type="match status" value="1"/>
</dbReference>
<dbReference type="Gene3D" id="3.40.50.720">
    <property type="entry name" value="NAD(P)-binding Rossmann-like Domain"/>
    <property type="match status" value="1"/>
</dbReference>
<sequence length="306" mass="33997">MASEKIVLFGGSGYVGSAFQRLLRRRGIPYVAPSRKEVNLLEPGSLARFLGENKPSFLINAAGYTGRPNVDACEDHRTECLLGNAVLPGVLAGVCAELELPWGHVSSGCLYTGDRGPGPRGERLGFREEDPPNFCFRTNNSSFYSGTKALGEEILADAGGCYLWRLRIPFNEVDSPKNYLTKLLRYERLLDARNSLSQLDEFARAAFECWERRVPFGIYNVVNPGSVTTREVIELLERSPFGGRLIESGKRFAFFPGEEAFRKVARAPRSNCVLDSSKLQGVGIHLEEVHEAVERAWNQWHPEAAA</sequence>
<dbReference type="GO" id="GO:0006556">
    <property type="term" value="P:S-adenosylmethionine biosynthetic process"/>
    <property type="evidence" value="ECO:0007669"/>
    <property type="project" value="TreeGrafter"/>
</dbReference>
<dbReference type="Proteomes" id="UP000334923">
    <property type="component" value="Unassembled WGS sequence"/>
</dbReference>
<dbReference type="InterPro" id="IPR029903">
    <property type="entry name" value="RmlD-like-bd"/>
</dbReference>
<gene>
    <name evidence="8" type="primary">colC</name>
    <name evidence="8" type="ORF">MAMT_00364</name>
</gene>
<dbReference type="PANTHER" id="PTHR10491:SF4">
    <property type="entry name" value="METHIONINE ADENOSYLTRANSFERASE 2 SUBUNIT BETA"/>
    <property type="match status" value="1"/>
</dbReference>
<dbReference type="Pfam" id="PF04321">
    <property type="entry name" value="RmlD_sub_bind"/>
    <property type="match status" value="1"/>
</dbReference>
<proteinExistence type="inferred from homology"/>
<dbReference type="GO" id="GO:0008831">
    <property type="term" value="F:dTDP-4-dehydrorhamnose reductase activity"/>
    <property type="evidence" value="ECO:0007669"/>
    <property type="project" value="UniProtKB-EC"/>
</dbReference>
<dbReference type="InterPro" id="IPR005913">
    <property type="entry name" value="dTDP_dehydrorham_reduct"/>
</dbReference>
<evidence type="ECO:0000313" key="9">
    <source>
        <dbReference type="Proteomes" id="UP000334923"/>
    </source>
</evidence>
<dbReference type="GO" id="GO:0048270">
    <property type="term" value="F:methionine adenosyltransferase regulator activity"/>
    <property type="evidence" value="ECO:0007669"/>
    <property type="project" value="TreeGrafter"/>
</dbReference>
<evidence type="ECO:0000256" key="6">
    <source>
        <dbReference type="RuleBase" id="RU364082"/>
    </source>
</evidence>
<evidence type="ECO:0000256" key="5">
    <source>
        <dbReference type="ARBA" id="ARBA00048200"/>
    </source>
</evidence>
<evidence type="ECO:0000259" key="7">
    <source>
        <dbReference type="Pfam" id="PF04321"/>
    </source>
</evidence>
<keyword evidence="9" id="KW-1185">Reference proteome</keyword>
<organism evidence="8 9">
    <name type="scientific">Methylacidimicrobium tartarophylax</name>
    <dbReference type="NCBI Taxonomy" id="1041768"/>
    <lineage>
        <taxon>Bacteria</taxon>
        <taxon>Pseudomonadati</taxon>
        <taxon>Verrucomicrobiota</taxon>
        <taxon>Methylacidimicrobium</taxon>
    </lineage>
</organism>
<dbReference type="EMBL" id="CABFVA020000012">
    <property type="protein sequence ID" value="VVM04859.1"/>
    <property type="molecule type" value="Genomic_DNA"/>
</dbReference>
<name>A0A5E6M6E6_9BACT</name>
<dbReference type="PANTHER" id="PTHR10491">
    <property type="entry name" value="DTDP-4-DEHYDRORHAMNOSE REDUCTASE"/>
    <property type="match status" value="1"/>
</dbReference>
<protein>
    <recommendedName>
        <fullName evidence="4 6">dTDP-4-dehydrorhamnose reductase</fullName>
        <ecNumber evidence="3 6">1.1.1.133</ecNumber>
    </recommendedName>
</protein>